<feature type="domain" description="U3 small nucleolar RNA-associated protein 20 C-terminal" evidence="3">
    <location>
        <begin position="2599"/>
        <end position="2670"/>
    </location>
</feature>
<reference evidence="5" key="2">
    <citation type="submission" date="2025-08" db="UniProtKB">
        <authorList>
            <consortium name="RefSeq"/>
        </authorList>
    </citation>
    <scope>IDENTIFICATION</scope>
    <source>
        <tissue evidence="5">Leaf</tissue>
    </source>
</reference>
<dbReference type="InterPro" id="IPR016024">
    <property type="entry name" value="ARM-type_fold"/>
</dbReference>
<dbReference type="SUPFAM" id="SSF48371">
    <property type="entry name" value="ARM repeat"/>
    <property type="match status" value="3"/>
</dbReference>
<reference evidence="4" key="1">
    <citation type="journal article" date="2020" name="Plant Biotechnol. J.">
        <title>The pomegranate (Punica granatum L.) draft genome dissects genetic divergence between soft- and hard-seeded cultivars.</title>
        <authorList>
            <person name="Luo X."/>
            <person name="Li H."/>
            <person name="Wu Z."/>
            <person name="Yao W."/>
            <person name="Zhao P."/>
            <person name="Cao D."/>
            <person name="Yu H."/>
            <person name="Li K."/>
            <person name="Poudel K."/>
            <person name="Zhao D."/>
            <person name="Zhang F."/>
            <person name="Xia X."/>
            <person name="Chen L."/>
            <person name="Wang Q."/>
            <person name="Jing D."/>
            <person name="Cao S."/>
        </authorList>
    </citation>
    <scope>NUCLEOTIDE SEQUENCE [LARGE SCALE GENOMIC DNA]</scope>
    <source>
        <strain evidence="4">cv. Tunisia</strain>
    </source>
</reference>
<dbReference type="RefSeq" id="XP_031402463.1">
    <property type="nucleotide sequence ID" value="XM_031546603.1"/>
</dbReference>
<dbReference type="InterPro" id="IPR011430">
    <property type="entry name" value="UTP20_N"/>
</dbReference>
<dbReference type="GeneID" id="116212028"/>
<keyword evidence="4" id="KW-1185">Reference proteome</keyword>
<feature type="domain" description="U3 small nucleolar RNA-associated protein 20 N-terminal" evidence="1">
    <location>
        <begin position="886"/>
        <end position="1541"/>
    </location>
</feature>
<accession>A0A6P8EB24</accession>
<evidence type="ECO:0000313" key="4">
    <source>
        <dbReference type="Proteomes" id="UP000515151"/>
    </source>
</evidence>
<dbReference type="PANTHER" id="PTHR17695">
    <property type="entry name" value="SMALL SUBUNIT PROCESSOME COMPONENT 20 HOMOLOG"/>
    <property type="match status" value="1"/>
</dbReference>
<evidence type="ECO:0000259" key="2">
    <source>
        <dbReference type="Pfam" id="PF20416"/>
    </source>
</evidence>
<evidence type="ECO:0000259" key="3">
    <source>
        <dbReference type="Pfam" id="PF23099"/>
    </source>
</evidence>
<dbReference type="GO" id="GO:0032040">
    <property type="term" value="C:small-subunit processome"/>
    <property type="evidence" value="ECO:0007669"/>
    <property type="project" value="TreeGrafter"/>
</dbReference>
<dbReference type="OrthoDB" id="360653at2759"/>
<dbReference type="Gene3D" id="1.25.10.10">
    <property type="entry name" value="Leucine-rich Repeat Variant"/>
    <property type="match status" value="2"/>
</dbReference>
<gene>
    <name evidence="5" type="primary">LOC116212028</name>
</gene>
<proteinExistence type="predicted"/>
<evidence type="ECO:0000259" key="1">
    <source>
        <dbReference type="Pfam" id="PF07539"/>
    </source>
</evidence>
<dbReference type="InterPro" id="IPR052575">
    <property type="entry name" value="SSU_processome_comp_20"/>
</dbReference>
<dbReference type="Proteomes" id="UP000515151">
    <property type="component" value="Chromosome 6"/>
</dbReference>
<dbReference type="Pfam" id="PF07539">
    <property type="entry name" value="UTP20_N"/>
    <property type="match status" value="1"/>
</dbReference>
<dbReference type="PANTHER" id="PTHR17695:SF11">
    <property type="entry name" value="SMALL SUBUNIT PROCESSOME COMPONENT 20 HOMOLOG"/>
    <property type="match status" value="1"/>
</dbReference>
<protein>
    <submittedName>
        <fullName evidence="5">Small subunit processome component 20 homolog isoform X1</fullName>
    </submittedName>
</protein>
<dbReference type="Pfam" id="PF23099">
    <property type="entry name" value="UTP20_C"/>
    <property type="match status" value="1"/>
</dbReference>
<organism evidence="4 5">
    <name type="scientific">Punica granatum</name>
    <name type="common">Pomegranate</name>
    <dbReference type="NCBI Taxonomy" id="22663"/>
    <lineage>
        <taxon>Eukaryota</taxon>
        <taxon>Viridiplantae</taxon>
        <taxon>Streptophyta</taxon>
        <taxon>Embryophyta</taxon>
        <taxon>Tracheophyta</taxon>
        <taxon>Spermatophyta</taxon>
        <taxon>Magnoliopsida</taxon>
        <taxon>eudicotyledons</taxon>
        <taxon>Gunneridae</taxon>
        <taxon>Pentapetalae</taxon>
        <taxon>rosids</taxon>
        <taxon>malvids</taxon>
        <taxon>Myrtales</taxon>
        <taxon>Lythraceae</taxon>
        <taxon>Punica</taxon>
    </lineage>
</organism>
<dbReference type="Pfam" id="PF20416">
    <property type="entry name" value="UTP20"/>
    <property type="match status" value="1"/>
</dbReference>
<name>A0A6P8EB24_PUNGR</name>
<dbReference type="InterPro" id="IPR057525">
    <property type="entry name" value="UTP20_C"/>
</dbReference>
<dbReference type="InterPro" id="IPR046523">
    <property type="entry name" value="UTP20_dom"/>
</dbReference>
<sequence>MATVAHANAVKSLNKSSGRRRFVFKTFSQRLEEIEIDVYKSLDNVKSEPSEGSSFFKDCLIEWRELNTAEDFISYYEEIMPLVQTLPLVLLNKEILFSKLVSRLQMKARLSLEPILRLIAALSRDLLEDFVPFLPRVVDSLVSLLKSGADREAEIIEQIFSSWSYIMMYLQKYLIRDIRHVLKVTIKLRYYPKDYVQEFIAEAMSFLLRNAPVEQLIKGIRKIMLEVMKKPSSSRKTGASALLCHAMRGTSLKFHSRAERVLRLLMDKSIFSIGDNINQGADAIIEVTSSAFERLCEELEPGELKLMRNCLYDEIDDSIADQSLSHASRLLTLLISTLQFNSAHEALDYGPLLELVPKIVGSFASLSSEDGSSSVLDNVLNLMLKILSGLNNSGNLPALTSCPQKWAPVFQLQNLSLLNFIRELLSEDVYILQLFKVDIIRLLDNLIESNTEEVIYLLTCFCEKMEAKMLHFNLLEGITGGGVSRIRFLIGKLMSYWSGLPCDKSSNIEVDETKLALLWGAIRCFPHIFDNQESLHSLMALIDAFDQLLMAEDDNFRGFSRNTWQSLIGGALNSYNKLHCGSLGLEDANKFIQLAKRHYSCRHVLLASSDCLDSISGSITQTGMPRELDENVLYGPSKFTENLCHSDKGIRISTLKILCHFKMLSGEISATNQSAGIDITNGTSETCQVLNQGADVLPLLLSIEQTPLMIATSRKVICLISKIQMDISAGRISETYITVLLYAMIGIFQNRFSYIWDPASECLSVLISKHTGTLWEKFICYFEDCQSTFLCSHNREEEANDESSVKSSDLVKHFNSFVNPALGSTPQDSLLSLLIQSLQKIPTICEARSRQLIPLFLKFLGYNSDELSSVDSYNSRTCKGKRWKGVLKEWLNLIKSVRNPKSFYRSQFLKDVLQIRLLDENDAEIQMKVLDCLLLWKDDFLLPYEQNLKNLICSKNLREELTTWSLSCESSLIEAGHRAYIVPLAVRILAPKVRKLKTLASRKHASVHHRRAVLSFLAELDTTELPLFFKLLIKPLRVISLEPNEGSNWCQSPGSISLDDSVTMEFLKYFTTDNIVALSWKKISGFLHVVEDVLGTFDEFHLGPFLNLLMGIVVRILGCCTFCLDGAKGIYSSSEDMSASVKQTMDDAGEAGTHTLMRASAKQLKDVRSFCLKIVYAVLNKYEDHDFDCEFWDLFFTSVKPLINNFKQEGSSSEKPSSLFSSFLAMSRSHRLVSLLYRAQNLVPDIFSILTVSTVSEAVVSGVLKFIENLLNLENDFGEEDNSVRSLLLLNLETLICSLHSLFMGNNVLKRKLIKRSGETQIKIFKSLSKFVKDPLLARKFLDILLLFLSKETHNSDLCVDVLQVVRDIVPVVQSDTSTEILHAISPLLTHVETEKRSSICDLLVALAENNPSMLKAGKLVRELNSISAMEADLDYDTIIGAYETITTDFFSSVREEHALLVLSQCVHDLSSTELILRDSAYRSLLALIDFCAQIVDREEKDNQEEPEAMVVVENCFWDKSSVHRVVEKFLMKHIGEAMKKGAPSRKEWIDLLWNMVVKLPEVANLSSLKPLCSEDAEVDFFNNLIHLQKHRRARALSRFRNVMGTSNISEAILESIFVPMFFNMLFDVQHGKLEHIRNACLEALASIAAKVEWKSYYALLIRCFREISLDAQKQKVVLRLICSILDQFHFMKTFSDQGPELDHASDDLNSGSASYTLRKCSSITFTDIQASLLKSVLPKLQKLLNLDSDKVNVSINLAALKLLKLLPGEIMEAQLPSIIHRVSNFLKSRLESIRDEARSALAACLKELGVDYLHFILKVLQATLKRGFEVHVLGYTLNFMLSKVLNDTRKGKLDYCLEDLLSVVENDILGDVSEEKEVEKIASKMKETKKRVSYETLKMIAQNITFKSHASKLLSPVTAHMQKHLTPKKKVKLENMLSHIAAGIECNPSVEQTDLFVFIYSLIEDDLNKEKGQTHEKNIEGKEIPPARVIGGDSPSSHMITFFALRLLLTRLKNLKLDRNDALLLSMLDPFIVLLCKCLGSKYEDILSASLRCLIPLIRLPLPSLEPQADKIKAALLSIANSTANSGNPLMESCLRLLTVLLQSMHISLSSEQLHVLIRFPMFVELERNSSPVALSLLKAIIHRKLVVHEIYDVVTQVAELMVTSQVESIRKKCSQILLQFLLDYPLSQKRLQQHLDFLLSNLRYEHSSGREAVLEMLHAVVVKFPKNVLDEQAKTIFIDLVLCLANDHDNKVRSMTGAVIKLLVGRISQPGLNSILDYSLSWYLGEKKQLWGAAAQVLGLLVEVMKKAFQTHISSILPATRSILHSAVNAIANHELEVSEKATPPLWKEAYYSLVMLEKILQQFPHLSLVPELEDTWELISELLLHPHMWVRNITSRLVAFYFATMTEACTGDNKSLLQNYFLMRPSRLFFITVSLCCQLKNQLSDDSAASVITENLIFALCSLHSSMGCMEPEASQKFWSSIGHDDQVRFLRAFQLVDPGKGRATFLYLNSEMGNHSSEGPYGDVRFLLVRILFKTMGKIALQMEPVQMKIVFNTFLKFTSQISGQESLPYSDQLLIPVFKVCEGHSGKVIPEPSKQFAQEISESLRNAFGIENFVRAYAQIRKDFKDKRDKRKRDKKLLAVVDPERNAKRKLRIAAKNRANKRRKIMSLKMQRWMR</sequence>
<feature type="domain" description="U3 small nucleolar RNA-associated protein 20" evidence="2">
    <location>
        <begin position="1749"/>
        <end position="1964"/>
    </location>
</feature>
<dbReference type="InterPro" id="IPR011989">
    <property type="entry name" value="ARM-like"/>
</dbReference>
<dbReference type="GO" id="GO:0030686">
    <property type="term" value="C:90S preribosome"/>
    <property type="evidence" value="ECO:0007669"/>
    <property type="project" value="TreeGrafter"/>
</dbReference>
<evidence type="ECO:0000313" key="5">
    <source>
        <dbReference type="RefSeq" id="XP_031402463.1"/>
    </source>
</evidence>